<dbReference type="InterPro" id="IPR000436">
    <property type="entry name" value="Sushi_SCR_CCP_dom"/>
</dbReference>
<accession>A0A493TQW7</accession>
<feature type="domain" description="Sushi" evidence="10">
    <location>
        <begin position="87"/>
        <end position="147"/>
    </location>
</feature>
<dbReference type="InterPro" id="IPR051277">
    <property type="entry name" value="SEZ6_CSMD_C4BPB_Regulators"/>
</dbReference>
<sequence length="405" mass="43302">MTWDGASEECNGKHRLSCSVCWVPAGCAQPGRQAARKERWAVPGVPALCPPPPPSPRWVLCWFELCQLPSITSSRPLMSFSDPPAEVTCPQPPNIANGLHSGQSMDRFPQGTTVYYGCKDGFALVGNISINCSEAGQWSRPLPRCQGGSGHPRGAAGAAAGLTAPLGREGRGLSVQDGAQAPMYKGHIHVPAAIGCERPEVRNGKVHGYESTYEAGEILRFECDAGHATEGPQRAQCQPGGSWDPPVLAFRPCPMPPKIRNGQHDGHGKTFFTTGMSVMYSCDPGYYLVGNAQVVCKTLGNWSQPMPRCEGASICVQQPRSALLQVSPARPRPTFPMGSTRGGCWTNFTTARRSPTAASPATRCRESGADRPRCAEVRMGGRLGELGCKPLASLPRFWDDEGTSG</sequence>
<dbReference type="Pfam" id="PF00084">
    <property type="entry name" value="Sushi"/>
    <property type="match status" value="3"/>
</dbReference>
<proteinExistence type="predicted"/>
<feature type="disulfide bond" evidence="9">
    <location>
        <begin position="89"/>
        <end position="132"/>
    </location>
</feature>
<dbReference type="SUPFAM" id="SSF57535">
    <property type="entry name" value="Complement control module/SCR domain"/>
    <property type="match status" value="3"/>
</dbReference>
<feature type="disulfide bond" evidence="9">
    <location>
        <begin position="282"/>
        <end position="309"/>
    </location>
</feature>
<dbReference type="AlphaFoldDB" id="A0A493TQW7"/>
<keyword evidence="1" id="KW-0399">Innate immunity</keyword>
<evidence type="ECO:0000256" key="8">
    <source>
        <dbReference type="ARBA" id="ARBA00023180"/>
    </source>
</evidence>
<keyword evidence="8" id="KW-0325">Glycoprotein</keyword>
<dbReference type="GO" id="GO:0006958">
    <property type="term" value="P:complement activation, classical pathway"/>
    <property type="evidence" value="ECO:0007669"/>
    <property type="project" value="UniProtKB-KW"/>
</dbReference>
<evidence type="ECO:0000256" key="7">
    <source>
        <dbReference type="ARBA" id="ARBA00023157"/>
    </source>
</evidence>
<evidence type="ECO:0000256" key="6">
    <source>
        <dbReference type="ARBA" id="ARBA00022875"/>
    </source>
</evidence>
<dbReference type="SMART" id="SM00032">
    <property type="entry name" value="CCP"/>
    <property type="match status" value="3"/>
</dbReference>
<dbReference type="Proteomes" id="UP000016666">
    <property type="component" value="Chromosome 27"/>
</dbReference>
<evidence type="ECO:0000256" key="2">
    <source>
        <dbReference type="ARBA" id="ARBA00022659"/>
    </source>
</evidence>
<reference evidence="11" key="2">
    <citation type="submission" date="2025-08" db="UniProtKB">
        <authorList>
            <consortium name="Ensembl"/>
        </authorList>
    </citation>
    <scope>IDENTIFICATION</scope>
</reference>
<keyword evidence="5" id="KW-0391">Immunity</keyword>
<evidence type="ECO:0000256" key="9">
    <source>
        <dbReference type="PROSITE-ProRule" id="PRU00302"/>
    </source>
</evidence>
<keyword evidence="6" id="KW-0180">Complement pathway</keyword>
<name>A0A493TQW7_ANAPP</name>
<keyword evidence="2 9" id="KW-0768">Sushi</keyword>
<dbReference type="PANTHER" id="PTHR45656">
    <property type="entry name" value="PROTEIN CBR-CLEC-78"/>
    <property type="match status" value="1"/>
</dbReference>
<dbReference type="Ensembl" id="ENSAPLT00000019016.1">
    <property type="protein sequence ID" value="ENSAPLP00000027975.1"/>
    <property type="gene ID" value="ENSAPLG00000026018.1"/>
</dbReference>
<evidence type="ECO:0000256" key="3">
    <source>
        <dbReference type="ARBA" id="ARBA00022729"/>
    </source>
</evidence>
<keyword evidence="3" id="KW-0732">Signal</keyword>
<dbReference type="GeneTree" id="ENSGT00940000161110"/>
<reference evidence="11" key="3">
    <citation type="submission" date="2025-09" db="UniProtKB">
        <authorList>
            <consortium name="Ensembl"/>
        </authorList>
    </citation>
    <scope>IDENTIFICATION</scope>
</reference>
<feature type="disulfide bond" evidence="9">
    <location>
        <begin position="118"/>
        <end position="145"/>
    </location>
</feature>
<dbReference type="FunFam" id="2.10.70.10:FF:000014">
    <property type="entry name" value="Membrane cofactor protein"/>
    <property type="match status" value="1"/>
</dbReference>
<dbReference type="PANTHER" id="PTHR45656:SF3">
    <property type="entry name" value="CUB AND SUSHI DOMAIN-CONTAINING PROTEIN 1"/>
    <property type="match status" value="1"/>
</dbReference>
<protein>
    <recommendedName>
        <fullName evidence="10">Sushi domain-containing protein</fullName>
    </recommendedName>
</protein>
<evidence type="ECO:0000256" key="1">
    <source>
        <dbReference type="ARBA" id="ARBA00022588"/>
    </source>
</evidence>
<reference evidence="11 12" key="1">
    <citation type="submission" date="2017-10" db="EMBL/GenBank/DDBJ databases">
        <title>A new Pekin duck reference genome.</title>
        <authorList>
            <person name="Hou Z.-C."/>
            <person name="Zhou Z.-K."/>
            <person name="Zhu F."/>
            <person name="Hou S.-S."/>
        </authorList>
    </citation>
    <scope>NUCLEOTIDE SEQUENCE [LARGE SCALE GENOMIC DNA]</scope>
</reference>
<dbReference type="PROSITE" id="PS50923">
    <property type="entry name" value="SUSHI"/>
    <property type="match status" value="3"/>
</dbReference>
<dbReference type="InterPro" id="IPR035976">
    <property type="entry name" value="Sushi/SCR/CCP_sf"/>
</dbReference>
<evidence type="ECO:0000256" key="4">
    <source>
        <dbReference type="ARBA" id="ARBA00022737"/>
    </source>
</evidence>
<evidence type="ECO:0000259" key="10">
    <source>
        <dbReference type="PROSITE" id="PS50923"/>
    </source>
</evidence>
<evidence type="ECO:0000313" key="11">
    <source>
        <dbReference type="Ensembl" id="ENSAPLP00000027975.1"/>
    </source>
</evidence>
<keyword evidence="12" id="KW-1185">Reference proteome</keyword>
<keyword evidence="4" id="KW-0677">Repeat</keyword>
<comment type="caution">
    <text evidence="9">Lacks conserved residue(s) required for the propagation of feature annotation.</text>
</comment>
<evidence type="ECO:0000256" key="5">
    <source>
        <dbReference type="ARBA" id="ARBA00022859"/>
    </source>
</evidence>
<dbReference type="CDD" id="cd00033">
    <property type="entry name" value="CCP"/>
    <property type="match status" value="3"/>
</dbReference>
<feature type="domain" description="Sushi" evidence="10">
    <location>
        <begin position="251"/>
        <end position="311"/>
    </location>
</feature>
<dbReference type="Gene3D" id="2.10.70.10">
    <property type="entry name" value="Complement Module, domain 1"/>
    <property type="match status" value="3"/>
</dbReference>
<dbReference type="FunFam" id="2.10.70.10:FF:000070">
    <property type="entry name" value="Complement C3d receptor 2"/>
    <property type="match status" value="1"/>
</dbReference>
<dbReference type="GO" id="GO:0045087">
    <property type="term" value="P:innate immune response"/>
    <property type="evidence" value="ECO:0007669"/>
    <property type="project" value="UniProtKB-KW"/>
</dbReference>
<evidence type="ECO:0000313" key="12">
    <source>
        <dbReference type="Proteomes" id="UP000016666"/>
    </source>
</evidence>
<feature type="disulfide bond" evidence="9">
    <location>
        <begin position="253"/>
        <end position="296"/>
    </location>
</feature>
<keyword evidence="7 9" id="KW-1015">Disulfide bond</keyword>
<organism evidence="11 12">
    <name type="scientific">Anas platyrhynchos platyrhynchos</name>
    <name type="common">Northern mallard</name>
    <dbReference type="NCBI Taxonomy" id="8840"/>
    <lineage>
        <taxon>Eukaryota</taxon>
        <taxon>Metazoa</taxon>
        <taxon>Chordata</taxon>
        <taxon>Craniata</taxon>
        <taxon>Vertebrata</taxon>
        <taxon>Euteleostomi</taxon>
        <taxon>Archelosauria</taxon>
        <taxon>Archosauria</taxon>
        <taxon>Dinosauria</taxon>
        <taxon>Saurischia</taxon>
        <taxon>Theropoda</taxon>
        <taxon>Coelurosauria</taxon>
        <taxon>Aves</taxon>
        <taxon>Neognathae</taxon>
        <taxon>Galloanserae</taxon>
        <taxon>Anseriformes</taxon>
        <taxon>Anatidae</taxon>
        <taxon>Anatinae</taxon>
        <taxon>Anas</taxon>
    </lineage>
</organism>
<feature type="domain" description="Sushi" evidence="10">
    <location>
        <begin position="194"/>
        <end position="250"/>
    </location>
</feature>